<dbReference type="Pfam" id="PF07686">
    <property type="entry name" value="V-set"/>
    <property type="match status" value="1"/>
</dbReference>
<dbReference type="SMART" id="SM00409">
    <property type="entry name" value="IG"/>
    <property type="match status" value="2"/>
</dbReference>
<dbReference type="InterPro" id="IPR013106">
    <property type="entry name" value="Ig_V-set"/>
</dbReference>
<evidence type="ECO:0000256" key="3">
    <source>
        <dbReference type="ARBA" id="ARBA00023136"/>
    </source>
</evidence>
<evidence type="ECO:0000256" key="4">
    <source>
        <dbReference type="ARBA" id="ARBA00023180"/>
    </source>
</evidence>
<keyword evidence="4" id="KW-0325">Glycoprotein</keyword>
<gene>
    <name evidence="8" type="primary">LOC116955901</name>
</gene>
<name>A0AAJ7XGB9_PETMA</name>
<evidence type="ECO:0000313" key="8">
    <source>
        <dbReference type="RefSeq" id="XP_032833137.1"/>
    </source>
</evidence>
<dbReference type="PANTHER" id="PTHR12080:SF48">
    <property type="entry name" value="IMMUNOGLOBULIN SUBTYPE DOMAIN-CONTAINING PROTEIN"/>
    <property type="match status" value="1"/>
</dbReference>
<dbReference type="InterPro" id="IPR015631">
    <property type="entry name" value="CD2/SLAM_rcpt"/>
</dbReference>
<evidence type="ECO:0000256" key="1">
    <source>
        <dbReference type="ARBA" id="ARBA00004370"/>
    </source>
</evidence>
<dbReference type="KEGG" id="pmrn:116955901"/>
<sequence length="264" mass="28401">MEHTWFVIPLVWATLAGAVAGVFVIQPTLDAIQTVNRDVLFSVSYSGNVADTQITWTFKNNIAQWKSGNLSDNAIHASYRGRVALYPNGSLLLRGVSLSDAGSYTVGIVDFATADGAAAVRLHVYESVGAINVIPPMSNVTGVVGSDVLFSINYVENDNDPQITWTFTSRIAQWKSSNTSDNSIHFVYRNRVVLHSNGSLLLKNVSLSDSGSYGVVLVDNKKPDGKASVRLNVYETNSLASHCLVSKSEAATVAMGLLALLLFS</sequence>
<dbReference type="RefSeq" id="XP_032833137.1">
    <property type="nucleotide sequence ID" value="XM_032977246.1"/>
</dbReference>
<feature type="domain" description="Immunoglobulin" evidence="6">
    <location>
        <begin position="137"/>
        <end position="234"/>
    </location>
</feature>
<keyword evidence="7" id="KW-1185">Reference proteome</keyword>
<dbReference type="PANTHER" id="PTHR12080">
    <property type="entry name" value="SIGNALING LYMPHOCYTIC ACTIVATION MOLECULE"/>
    <property type="match status" value="1"/>
</dbReference>
<evidence type="ECO:0000256" key="2">
    <source>
        <dbReference type="ARBA" id="ARBA00022729"/>
    </source>
</evidence>
<feature type="signal peptide" evidence="5">
    <location>
        <begin position="1"/>
        <end position="20"/>
    </location>
</feature>
<reference evidence="8" key="1">
    <citation type="submission" date="2025-08" db="UniProtKB">
        <authorList>
            <consortium name="RefSeq"/>
        </authorList>
    </citation>
    <scope>IDENTIFICATION</scope>
    <source>
        <tissue evidence="8">Sperm</tissue>
    </source>
</reference>
<evidence type="ECO:0000313" key="7">
    <source>
        <dbReference type="Proteomes" id="UP001318040"/>
    </source>
</evidence>
<evidence type="ECO:0000256" key="5">
    <source>
        <dbReference type="SAM" id="SignalP"/>
    </source>
</evidence>
<dbReference type="Proteomes" id="UP001318040">
    <property type="component" value="Chromosome 62"/>
</dbReference>
<dbReference type="GO" id="GO:0016020">
    <property type="term" value="C:membrane"/>
    <property type="evidence" value="ECO:0007669"/>
    <property type="project" value="UniProtKB-SubCell"/>
</dbReference>
<feature type="domain" description="Immunoglobulin" evidence="6">
    <location>
        <begin position="28"/>
        <end position="125"/>
    </location>
</feature>
<accession>A0AAJ7XGB9</accession>
<dbReference type="InterPro" id="IPR013783">
    <property type="entry name" value="Ig-like_fold"/>
</dbReference>
<feature type="chain" id="PRO_5042556707" evidence="5">
    <location>
        <begin position="21"/>
        <end position="264"/>
    </location>
</feature>
<keyword evidence="2 5" id="KW-0732">Signal</keyword>
<organism evidence="7 8">
    <name type="scientific">Petromyzon marinus</name>
    <name type="common">Sea lamprey</name>
    <dbReference type="NCBI Taxonomy" id="7757"/>
    <lineage>
        <taxon>Eukaryota</taxon>
        <taxon>Metazoa</taxon>
        <taxon>Chordata</taxon>
        <taxon>Craniata</taxon>
        <taxon>Vertebrata</taxon>
        <taxon>Cyclostomata</taxon>
        <taxon>Hyperoartia</taxon>
        <taxon>Petromyzontiformes</taxon>
        <taxon>Petromyzontidae</taxon>
        <taxon>Petromyzon</taxon>
    </lineage>
</organism>
<dbReference type="InterPro" id="IPR003599">
    <property type="entry name" value="Ig_sub"/>
</dbReference>
<evidence type="ECO:0000259" key="6">
    <source>
        <dbReference type="SMART" id="SM00409"/>
    </source>
</evidence>
<dbReference type="InterPro" id="IPR036179">
    <property type="entry name" value="Ig-like_dom_sf"/>
</dbReference>
<proteinExistence type="predicted"/>
<dbReference type="AlphaFoldDB" id="A0AAJ7XGB9"/>
<comment type="subcellular location">
    <subcellularLocation>
        <location evidence="1">Membrane</location>
    </subcellularLocation>
</comment>
<protein>
    <submittedName>
        <fullName evidence="8">Carcinoembryonic antigen-related cell adhesion molecule 3-like</fullName>
    </submittedName>
</protein>
<keyword evidence="3" id="KW-0472">Membrane</keyword>
<dbReference type="SUPFAM" id="SSF48726">
    <property type="entry name" value="Immunoglobulin"/>
    <property type="match status" value="2"/>
</dbReference>
<dbReference type="Gene3D" id="2.60.40.10">
    <property type="entry name" value="Immunoglobulins"/>
    <property type="match status" value="2"/>
</dbReference>